<dbReference type="NCBIfam" id="NF005495">
    <property type="entry name" value="PRK07109.1"/>
    <property type="match status" value="1"/>
</dbReference>
<dbReference type="InterPro" id="IPR036291">
    <property type="entry name" value="NAD(P)-bd_dom_sf"/>
</dbReference>
<keyword evidence="6" id="KW-1185">Reference proteome</keyword>
<keyword evidence="2" id="KW-0560">Oxidoreductase</keyword>
<sequence length="338" mass="36372">MADRNSERKVAVVSGASAGVGRATVREFARRGYAVALIARGEEGLAAARREAEGAGVPALALPVDVSESDRVRAVAERIEAELGPVDVWVNAAFASVIAPFSEVEPEEFQRVTDVSYHGYVHGTRAALERMAPRGRGVVVQVGSALGYRGIPFQAAYCGAKHAIRGFTDSLRAELVDAGSGIRLTEVHLPAVNTPQFSWVRSRMGGRTRPVPPVYQPEVAARAVVWAAEHPGRRRYWVGSSTVGTVLAQRLAPRVLDLQLGRTGRRSQVRDEPAPARDNLFAPVDDVRDYGSHGEFDDEARQVSVLDEVNRRRGTVLLVGATAGAVGAVGYALHRLTR</sequence>
<dbReference type="SUPFAM" id="SSF51735">
    <property type="entry name" value="NAD(P)-binding Rossmann-fold domains"/>
    <property type="match status" value="1"/>
</dbReference>
<keyword evidence="4" id="KW-1133">Transmembrane helix</keyword>
<dbReference type="InterPro" id="IPR002347">
    <property type="entry name" value="SDR_fam"/>
</dbReference>
<keyword evidence="4" id="KW-0812">Transmembrane</keyword>
<dbReference type="PROSITE" id="PS00061">
    <property type="entry name" value="ADH_SHORT"/>
    <property type="match status" value="1"/>
</dbReference>
<dbReference type="Pfam" id="PF00106">
    <property type="entry name" value="adh_short"/>
    <property type="match status" value="1"/>
</dbReference>
<dbReference type="RefSeq" id="WP_254421597.1">
    <property type="nucleotide sequence ID" value="NZ_BAAAJB010000027.1"/>
</dbReference>
<dbReference type="PANTHER" id="PTHR44196">
    <property type="entry name" value="DEHYDROGENASE/REDUCTASE SDR FAMILY MEMBER 7B"/>
    <property type="match status" value="1"/>
</dbReference>
<proteinExistence type="inferred from homology"/>
<name>A0ABY5DH68_9ACTN</name>
<gene>
    <name evidence="5" type="ORF">NE857_15270</name>
</gene>
<dbReference type="Proteomes" id="UP001055940">
    <property type="component" value="Chromosome"/>
</dbReference>
<dbReference type="InterPro" id="IPR020904">
    <property type="entry name" value="Sc_DH/Rdtase_CS"/>
</dbReference>
<organism evidence="5 6">
    <name type="scientific">Nocardiopsis exhalans</name>
    <dbReference type="NCBI Taxonomy" id="163604"/>
    <lineage>
        <taxon>Bacteria</taxon>
        <taxon>Bacillati</taxon>
        <taxon>Actinomycetota</taxon>
        <taxon>Actinomycetes</taxon>
        <taxon>Streptosporangiales</taxon>
        <taxon>Nocardiopsidaceae</taxon>
        <taxon>Nocardiopsis</taxon>
    </lineage>
</organism>
<dbReference type="Gene3D" id="3.40.50.720">
    <property type="entry name" value="NAD(P)-binding Rossmann-like Domain"/>
    <property type="match status" value="1"/>
</dbReference>
<dbReference type="PANTHER" id="PTHR44196:SF1">
    <property type="entry name" value="DEHYDROGENASE_REDUCTASE SDR FAMILY MEMBER 7B"/>
    <property type="match status" value="1"/>
</dbReference>
<evidence type="ECO:0000256" key="3">
    <source>
        <dbReference type="RuleBase" id="RU000363"/>
    </source>
</evidence>
<dbReference type="PRINTS" id="PR00080">
    <property type="entry name" value="SDRFAMILY"/>
</dbReference>
<dbReference type="PRINTS" id="PR00081">
    <property type="entry name" value="GDHRDH"/>
</dbReference>
<protein>
    <submittedName>
        <fullName evidence="5">SDR family oxidoreductase</fullName>
    </submittedName>
</protein>
<keyword evidence="4" id="KW-0472">Membrane</keyword>
<dbReference type="EMBL" id="CP099837">
    <property type="protein sequence ID" value="USY22848.1"/>
    <property type="molecule type" value="Genomic_DNA"/>
</dbReference>
<evidence type="ECO:0000256" key="2">
    <source>
        <dbReference type="ARBA" id="ARBA00023002"/>
    </source>
</evidence>
<accession>A0ABY5DH68</accession>
<evidence type="ECO:0000256" key="4">
    <source>
        <dbReference type="SAM" id="Phobius"/>
    </source>
</evidence>
<evidence type="ECO:0000313" key="6">
    <source>
        <dbReference type="Proteomes" id="UP001055940"/>
    </source>
</evidence>
<comment type="similarity">
    <text evidence="1 3">Belongs to the short-chain dehydrogenases/reductases (SDR) family.</text>
</comment>
<reference evidence="5" key="1">
    <citation type="submission" date="2022-06" db="EMBL/GenBank/DDBJ databases">
        <authorList>
            <person name="Ping M."/>
        </authorList>
    </citation>
    <scope>NUCLEOTIDE SEQUENCE</scope>
    <source>
        <strain evidence="5">JCM11759T</strain>
    </source>
</reference>
<evidence type="ECO:0000313" key="5">
    <source>
        <dbReference type="EMBL" id="USY22848.1"/>
    </source>
</evidence>
<evidence type="ECO:0000256" key="1">
    <source>
        <dbReference type="ARBA" id="ARBA00006484"/>
    </source>
</evidence>
<feature type="transmembrane region" description="Helical" evidence="4">
    <location>
        <begin position="314"/>
        <end position="333"/>
    </location>
</feature>